<keyword evidence="1" id="KW-0812">Transmembrane</keyword>
<sequence length="117" mass="12829">MMEIQNQAITGANASKVVSVFTGIYWALEGPLLLADCLTGGWFSKGGWWVAIMLFTGTCGTAFWAMLALPLIRSLRAGKSPRGVRGLGRMVWCFSTLPMVMICLGLLCVLVYFRMTE</sequence>
<evidence type="ECO:0000256" key="1">
    <source>
        <dbReference type="SAM" id="Phobius"/>
    </source>
</evidence>
<gene>
    <name evidence="2" type="ORF">OKA04_23535</name>
</gene>
<dbReference type="RefSeq" id="WP_264503686.1">
    <property type="nucleotide sequence ID" value="NZ_JAPDDS010000021.1"/>
</dbReference>
<keyword evidence="1" id="KW-1133">Transmembrane helix</keyword>
<comment type="caution">
    <text evidence="2">The sequence shown here is derived from an EMBL/GenBank/DDBJ whole genome shotgun (WGS) entry which is preliminary data.</text>
</comment>
<organism evidence="2 3">
    <name type="scientific">Luteolibacter flavescens</name>
    <dbReference type="NCBI Taxonomy" id="1859460"/>
    <lineage>
        <taxon>Bacteria</taxon>
        <taxon>Pseudomonadati</taxon>
        <taxon>Verrucomicrobiota</taxon>
        <taxon>Verrucomicrobiia</taxon>
        <taxon>Verrucomicrobiales</taxon>
        <taxon>Verrucomicrobiaceae</taxon>
        <taxon>Luteolibacter</taxon>
    </lineage>
</organism>
<evidence type="ECO:0000313" key="2">
    <source>
        <dbReference type="EMBL" id="MCW1887730.1"/>
    </source>
</evidence>
<accession>A0ABT3FVY6</accession>
<feature type="transmembrane region" description="Helical" evidence="1">
    <location>
        <begin position="12"/>
        <end position="28"/>
    </location>
</feature>
<evidence type="ECO:0000313" key="3">
    <source>
        <dbReference type="Proteomes" id="UP001207930"/>
    </source>
</evidence>
<name>A0ABT3FVY6_9BACT</name>
<feature type="transmembrane region" description="Helical" evidence="1">
    <location>
        <begin position="90"/>
        <end position="113"/>
    </location>
</feature>
<feature type="transmembrane region" description="Helical" evidence="1">
    <location>
        <begin position="48"/>
        <end position="69"/>
    </location>
</feature>
<protein>
    <recommendedName>
        <fullName evidence="4">Transmembrane protein</fullName>
    </recommendedName>
</protein>
<dbReference type="Proteomes" id="UP001207930">
    <property type="component" value="Unassembled WGS sequence"/>
</dbReference>
<proteinExistence type="predicted"/>
<reference evidence="2 3" key="1">
    <citation type="submission" date="2022-10" db="EMBL/GenBank/DDBJ databases">
        <title>Luteolibacter flavescens strain MCCC 1K03193, whole genome shotgun sequencing project.</title>
        <authorList>
            <person name="Zhao G."/>
            <person name="Shen L."/>
        </authorList>
    </citation>
    <scope>NUCLEOTIDE SEQUENCE [LARGE SCALE GENOMIC DNA]</scope>
    <source>
        <strain evidence="2 3">MCCC 1K03193</strain>
    </source>
</reference>
<dbReference type="EMBL" id="JAPDDS010000021">
    <property type="protein sequence ID" value="MCW1887730.1"/>
    <property type="molecule type" value="Genomic_DNA"/>
</dbReference>
<keyword evidence="3" id="KW-1185">Reference proteome</keyword>
<keyword evidence="1" id="KW-0472">Membrane</keyword>
<evidence type="ECO:0008006" key="4">
    <source>
        <dbReference type="Google" id="ProtNLM"/>
    </source>
</evidence>